<protein>
    <submittedName>
        <fullName evidence="10">Xylitol dehydrogenase</fullName>
    </submittedName>
</protein>
<reference evidence="10" key="1">
    <citation type="submission" date="2013-07" db="EMBL/GenBank/DDBJ databases">
        <title>The Genome Sequence of Cryptococcus pinus CBS10737.</title>
        <authorList>
            <consortium name="The Broad Institute Genome Sequencing Platform"/>
            <person name="Cuomo C."/>
            <person name="Litvintseva A."/>
            <person name="Chen Y."/>
            <person name="Heitman J."/>
            <person name="Sun S."/>
            <person name="Springer D."/>
            <person name="Dromer F."/>
            <person name="Young S.K."/>
            <person name="Zeng Q."/>
            <person name="Gargeya S."/>
            <person name="Fitzgerald M."/>
            <person name="Abouelleil A."/>
            <person name="Alvarado L."/>
            <person name="Berlin A.M."/>
            <person name="Chapman S.B."/>
            <person name="Dewar J."/>
            <person name="Goldberg J."/>
            <person name="Griggs A."/>
            <person name="Gujja S."/>
            <person name="Hansen M."/>
            <person name="Howarth C."/>
            <person name="Imamovic A."/>
            <person name="Larimer J."/>
            <person name="McCowan C."/>
            <person name="Murphy C."/>
            <person name="Pearson M."/>
            <person name="Priest M."/>
            <person name="Roberts A."/>
            <person name="Saif S."/>
            <person name="Shea T."/>
            <person name="Sykes S."/>
            <person name="Wortman J."/>
            <person name="Nusbaum C."/>
            <person name="Birren B."/>
        </authorList>
    </citation>
    <scope>NUCLEOTIDE SEQUENCE [LARGE SCALE GENOMIC DNA]</scope>
    <source>
        <strain evidence="10">CBS 10737</strain>
    </source>
</reference>
<dbReference type="InterPro" id="IPR002328">
    <property type="entry name" value="ADH_Zn_CS"/>
</dbReference>
<keyword evidence="12" id="KW-1185">Reference proteome</keyword>
<dbReference type="InterPro" id="IPR011032">
    <property type="entry name" value="GroES-like_sf"/>
</dbReference>
<keyword evidence="3 6" id="KW-0479">Metal-binding</keyword>
<reference evidence="10" key="3">
    <citation type="submission" date="2016-07" db="EMBL/GenBank/DDBJ databases">
        <title>Evolution of pathogenesis and genome organization in the Tremellales.</title>
        <authorList>
            <person name="Cuomo C."/>
            <person name="Litvintseva A."/>
            <person name="Heitman J."/>
            <person name="Chen Y."/>
            <person name="Sun S."/>
            <person name="Springer D."/>
            <person name="Dromer F."/>
            <person name="Young S."/>
            <person name="Zeng Q."/>
            <person name="Chapman S."/>
            <person name="Gujja S."/>
            <person name="Saif S."/>
            <person name="Birren B."/>
        </authorList>
    </citation>
    <scope>NUCLEOTIDE SEQUENCE</scope>
    <source>
        <strain evidence="10">CBS 10737</strain>
    </source>
</reference>
<keyword evidence="4 6" id="KW-0862">Zinc</keyword>
<dbReference type="GeneID" id="30171228"/>
<dbReference type="InterPro" id="IPR013154">
    <property type="entry name" value="ADH-like_N"/>
</dbReference>
<reference evidence="11" key="4">
    <citation type="submission" date="2024-02" db="EMBL/GenBank/DDBJ databases">
        <title>Comparative genomics of Cryptococcus and Kwoniella reveals pathogenesis evolution and contrasting modes of karyotype evolution via chromosome fusion or intercentromeric recombination.</title>
        <authorList>
            <person name="Coelho M.A."/>
            <person name="David-Palma M."/>
            <person name="Shea T."/>
            <person name="Bowers K."/>
            <person name="McGinley-Smith S."/>
            <person name="Mohammad A.W."/>
            <person name="Gnirke A."/>
            <person name="Yurkov A.M."/>
            <person name="Nowrousian M."/>
            <person name="Sun S."/>
            <person name="Cuomo C.A."/>
            <person name="Heitman J."/>
        </authorList>
    </citation>
    <scope>NUCLEOTIDE SEQUENCE</scope>
    <source>
        <strain evidence="11">CBS 10737</strain>
    </source>
</reference>
<dbReference type="GO" id="GO:0008270">
    <property type="term" value="F:zinc ion binding"/>
    <property type="evidence" value="ECO:0007669"/>
    <property type="project" value="InterPro"/>
</dbReference>
<evidence type="ECO:0000256" key="4">
    <source>
        <dbReference type="ARBA" id="ARBA00022833"/>
    </source>
</evidence>
<evidence type="ECO:0000259" key="9">
    <source>
        <dbReference type="Pfam" id="PF08240"/>
    </source>
</evidence>
<dbReference type="PANTHER" id="PTHR43161:SF9">
    <property type="entry name" value="SORBITOL DEHYDROGENASE"/>
    <property type="match status" value="1"/>
</dbReference>
<organism evidence="10">
    <name type="scientific">Kwoniella pini CBS 10737</name>
    <dbReference type="NCBI Taxonomy" id="1296096"/>
    <lineage>
        <taxon>Eukaryota</taxon>
        <taxon>Fungi</taxon>
        <taxon>Dikarya</taxon>
        <taxon>Basidiomycota</taxon>
        <taxon>Agaricomycotina</taxon>
        <taxon>Tremellomycetes</taxon>
        <taxon>Tremellales</taxon>
        <taxon>Cryptococcaceae</taxon>
        <taxon>Kwoniella</taxon>
    </lineage>
</organism>
<feature type="domain" description="Alcohol dehydrogenase-like N-terminal" evidence="9">
    <location>
        <begin position="68"/>
        <end position="169"/>
    </location>
</feature>
<evidence type="ECO:0000256" key="5">
    <source>
        <dbReference type="ARBA" id="ARBA00023002"/>
    </source>
</evidence>
<accession>A0A1B9I5M2</accession>
<sequence>MAEFHFLNTVQPKQVTSLNLPPNHSCNLVAKRKIEVRPNDMPILQPDGVLVKVISTDKQANICAFLRICGSDLHNYLAGGVGGRPVQYPIVMGHESSGEVIAVGELIKSHKIGDRVAIEPGLPCRRCINCKEGKVNICLDMRYCGAPGSVGSLSRYFALPADMAPHIPDHVTWDEAGCIQPLAVGVQIGKRVDLRPHKTLAIFGCGPIGLITAAVAHAYSARKIIAFDNNLKRVEFAKKYKSPLTGKPIIDHVFHIKDLPTESLQPKQQQQQQQQQNGSLANKLGENGSGGGGIGDGEINDHEIETLGDKKWEQAKKIAAEFVEIAGLTAEEGVDRVVEATGAEDCMLLGIAIAKQGGNYLAVGLGHIQTNCFPTLAVTNKEINVMGITRYTASCFPSALDMLSRGVVDIKQLITRTFPLSQATDAFEAVAAGGDMKVVVKNQEGFDN</sequence>
<evidence type="ECO:0000256" key="7">
    <source>
        <dbReference type="SAM" id="MobiDB-lite"/>
    </source>
</evidence>
<feature type="domain" description="Alcohol dehydrogenase-like C-terminal" evidence="8">
    <location>
        <begin position="324"/>
        <end position="404"/>
    </location>
</feature>
<dbReference type="InterPro" id="IPR036291">
    <property type="entry name" value="NAD(P)-bd_dom_sf"/>
</dbReference>
<dbReference type="EMBL" id="CP144521">
    <property type="protein sequence ID" value="WWC68578.1"/>
    <property type="molecule type" value="Genomic_DNA"/>
</dbReference>
<dbReference type="OrthoDB" id="1879366at2759"/>
<dbReference type="GO" id="GO:0006062">
    <property type="term" value="P:sorbitol catabolic process"/>
    <property type="evidence" value="ECO:0007669"/>
    <property type="project" value="TreeGrafter"/>
</dbReference>
<dbReference type="GO" id="GO:0003939">
    <property type="term" value="F:L-iditol 2-dehydrogenase (NAD+) activity"/>
    <property type="evidence" value="ECO:0007669"/>
    <property type="project" value="TreeGrafter"/>
</dbReference>
<dbReference type="InterPro" id="IPR045306">
    <property type="entry name" value="SDH-like"/>
</dbReference>
<dbReference type="InterPro" id="IPR013149">
    <property type="entry name" value="ADH-like_C"/>
</dbReference>
<keyword evidence="5" id="KW-0560">Oxidoreductase</keyword>
<comment type="cofactor">
    <cofactor evidence="1 6">
        <name>Zn(2+)</name>
        <dbReference type="ChEBI" id="CHEBI:29105"/>
    </cofactor>
</comment>
<dbReference type="AlphaFoldDB" id="A0A1B9I5M2"/>
<comment type="similarity">
    <text evidence="2 6">Belongs to the zinc-containing alcohol dehydrogenase family.</text>
</comment>
<gene>
    <name evidence="10" type="ORF">I206_02859</name>
    <name evidence="11" type="ORF">I206_102508</name>
</gene>
<evidence type="ECO:0000256" key="3">
    <source>
        <dbReference type="ARBA" id="ARBA00022723"/>
    </source>
</evidence>
<evidence type="ECO:0000259" key="8">
    <source>
        <dbReference type="Pfam" id="PF00107"/>
    </source>
</evidence>
<dbReference type="EMBL" id="KI894009">
    <property type="protein sequence ID" value="OCF50802.1"/>
    <property type="molecule type" value="Genomic_DNA"/>
</dbReference>
<dbReference type="Gene3D" id="3.90.180.10">
    <property type="entry name" value="Medium-chain alcohol dehydrogenases, catalytic domain"/>
    <property type="match status" value="2"/>
</dbReference>
<evidence type="ECO:0000313" key="10">
    <source>
        <dbReference type="EMBL" id="OCF50802.1"/>
    </source>
</evidence>
<dbReference type="PANTHER" id="PTHR43161">
    <property type="entry name" value="SORBITOL DEHYDROGENASE"/>
    <property type="match status" value="1"/>
</dbReference>
<reference evidence="11" key="2">
    <citation type="submission" date="2013-07" db="EMBL/GenBank/DDBJ databases">
        <authorList>
            <consortium name="The Broad Institute Genome Sequencing Platform"/>
            <person name="Cuomo C."/>
            <person name="Litvintseva A."/>
            <person name="Chen Y."/>
            <person name="Heitman J."/>
            <person name="Sun S."/>
            <person name="Springer D."/>
            <person name="Dromer F."/>
            <person name="Young S.K."/>
            <person name="Zeng Q."/>
            <person name="Gargeya S."/>
            <person name="Fitzgerald M."/>
            <person name="Abouelleil A."/>
            <person name="Alvarado L."/>
            <person name="Berlin A.M."/>
            <person name="Chapman S.B."/>
            <person name="Dewar J."/>
            <person name="Goldberg J."/>
            <person name="Griggs A."/>
            <person name="Gujja S."/>
            <person name="Hansen M."/>
            <person name="Howarth C."/>
            <person name="Imamovic A."/>
            <person name="Larimer J."/>
            <person name="McCowan C."/>
            <person name="Murphy C."/>
            <person name="Pearson M."/>
            <person name="Priest M."/>
            <person name="Roberts A."/>
            <person name="Saif S."/>
            <person name="Shea T."/>
            <person name="Sykes S."/>
            <person name="Wortman J."/>
            <person name="Nusbaum C."/>
            <person name="Birren B."/>
        </authorList>
    </citation>
    <scope>NUCLEOTIDE SEQUENCE</scope>
    <source>
        <strain evidence="11">CBS 10737</strain>
    </source>
</reference>
<evidence type="ECO:0000256" key="1">
    <source>
        <dbReference type="ARBA" id="ARBA00001947"/>
    </source>
</evidence>
<dbReference type="Proteomes" id="UP000094020">
    <property type="component" value="Chromosome 3"/>
</dbReference>
<dbReference type="CDD" id="cd05285">
    <property type="entry name" value="sorbitol_DH"/>
    <property type="match status" value="1"/>
</dbReference>
<dbReference type="Pfam" id="PF08240">
    <property type="entry name" value="ADH_N"/>
    <property type="match status" value="1"/>
</dbReference>
<proteinExistence type="inferred from homology"/>
<dbReference type="SUPFAM" id="SSF51735">
    <property type="entry name" value="NAD(P)-binding Rossmann-fold domains"/>
    <property type="match status" value="1"/>
</dbReference>
<dbReference type="STRING" id="1296096.A0A1B9I5M2"/>
<evidence type="ECO:0000313" key="12">
    <source>
        <dbReference type="Proteomes" id="UP000094020"/>
    </source>
</evidence>
<dbReference type="Gene3D" id="3.40.50.720">
    <property type="entry name" value="NAD(P)-binding Rossmann-like Domain"/>
    <property type="match status" value="2"/>
</dbReference>
<dbReference type="Pfam" id="PF00107">
    <property type="entry name" value="ADH_zinc_N"/>
    <property type="match status" value="1"/>
</dbReference>
<feature type="region of interest" description="Disordered" evidence="7">
    <location>
        <begin position="263"/>
        <end position="300"/>
    </location>
</feature>
<evidence type="ECO:0000256" key="6">
    <source>
        <dbReference type="RuleBase" id="RU361277"/>
    </source>
</evidence>
<dbReference type="RefSeq" id="XP_019012021.1">
    <property type="nucleotide sequence ID" value="XM_019154618.1"/>
</dbReference>
<dbReference type="PROSITE" id="PS00059">
    <property type="entry name" value="ADH_ZINC"/>
    <property type="match status" value="1"/>
</dbReference>
<evidence type="ECO:0000256" key="2">
    <source>
        <dbReference type="ARBA" id="ARBA00008072"/>
    </source>
</evidence>
<evidence type="ECO:0000313" key="11">
    <source>
        <dbReference type="EMBL" id="WWC68578.1"/>
    </source>
</evidence>
<feature type="compositionally biased region" description="Gly residues" evidence="7">
    <location>
        <begin position="287"/>
        <end position="296"/>
    </location>
</feature>
<dbReference type="KEGG" id="kpin:30171228"/>
<name>A0A1B9I5M2_9TREE</name>
<dbReference type="SUPFAM" id="SSF50129">
    <property type="entry name" value="GroES-like"/>
    <property type="match status" value="1"/>
</dbReference>